<keyword evidence="8" id="KW-0539">Nucleus</keyword>
<dbReference type="InterPro" id="IPR036390">
    <property type="entry name" value="WH_DNA-bd_sf"/>
</dbReference>
<feature type="domain" description="HSF-type DNA-binding" evidence="11">
    <location>
        <begin position="25"/>
        <end position="128"/>
    </location>
</feature>
<dbReference type="GeneID" id="106749473"/>
<comment type="similarity">
    <text evidence="2 9">Belongs to the HSF family.</text>
</comment>
<dbReference type="PANTHER" id="PTHR10015:SF427">
    <property type="entry name" value="HEAT SHOCK FACTOR PROTEIN"/>
    <property type="match status" value="1"/>
</dbReference>
<keyword evidence="7" id="KW-0804">Transcription</keyword>
<protein>
    <submittedName>
        <fullName evidence="13">Heat shock factor protein-like isoform X1</fullName>
    </submittedName>
</protein>
<proteinExistence type="inferred from homology"/>
<gene>
    <name evidence="13" type="primary">LOC106749473</name>
</gene>
<dbReference type="InterPro" id="IPR000232">
    <property type="entry name" value="HSF_DNA-bd"/>
</dbReference>
<dbReference type="RefSeq" id="XP_014484445.1">
    <property type="nucleotide sequence ID" value="XM_014628959.1"/>
</dbReference>
<dbReference type="InterPro" id="IPR036388">
    <property type="entry name" value="WH-like_DNA-bd_sf"/>
</dbReference>
<evidence type="ECO:0000313" key="13">
    <source>
        <dbReference type="RefSeq" id="XP_014484445.1"/>
    </source>
</evidence>
<dbReference type="PRINTS" id="PR00056">
    <property type="entry name" value="HSFDOMAIN"/>
</dbReference>
<feature type="compositionally biased region" description="Basic and acidic residues" evidence="10">
    <location>
        <begin position="529"/>
        <end position="543"/>
    </location>
</feature>
<evidence type="ECO:0000313" key="12">
    <source>
        <dbReference type="Proteomes" id="UP000515204"/>
    </source>
</evidence>
<dbReference type="InterPro" id="IPR010542">
    <property type="entry name" value="Vert_HSTF_C"/>
</dbReference>
<keyword evidence="12" id="KW-1185">Reference proteome</keyword>
<keyword evidence="5" id="KW-0238">DNA-binding</keyword>
<dbReference type="SMART" id="SM00415">
    <property type="entry name" value="HSF"/>
    <property type="match status" value="1"/>
</dbReference>
<feature type="region of interest" description="Disordered" evidence="10">
    <location>
        <begin position="226"/>
        <end position="257"/>
    </location>
</feature>
<keyword evidence="3" id="KW-0805">Transcription regulation</keyword>
<feature type="region of interest" description="Disordered" evidence="10">
    <location>
        <begin position="1"/>
        <end position="21"/>
    </location>
</feature>
<dbReference type="GO" id="GO:0003700">
    <property type="term" value="F:DNA-binding transcription factor activity"/>
    <property type="evidence" value="ECO:0007669"/>
    <property type="project" value="InterPro"/>
</dbReference>
<dbReference type="Gene3D" id="1.10.10.10">
    <property type="entry name" value="Winged helix-like DNA-binding domain superfamily/Winged helix DNA-binding domain"/>
    <property type="match status" value="1"/>
</dbReference>
<evidence type="ECO:0000256" key="10">
    <source>
        <dbReference type="SAM" id="MobiDB-lite"/>
    </source>
</evidence>
<name>A0A6P3Y0V9_DINQU</name>
<evidence type="ECO:0000256" key="5">
    <source>
        <dbReference type="ARBA" id="ARBA00023125"/>
    </source>
</evidence>
<dbReference type="GO" id="GO:0043565">
    <property type="term" value="F:sequence-specific DNA binding"/>
    <property type="evidence" value="ECO:0007669"/>
    <property type="project" value="InterPro"/>
</dbReference>
<dbReference type="Proteomes" id="UP000515204">
    <property type="component" value="Unplaced"/>
</dbReference>
<dbReference type="Pfam" id="PF00447">
    <property type="entry name" value="HSF_DNA-bind"/>
    <property type="match status" value="1"/>
</dbReference>
<evidence type="ECO:0000259" key="11">
    <source>
        <dbReference type="SMART" id="SM00415"/>
    </source>
</evidence>
<dbReference type="GO" id="GO:0005634">
    <property type="term" value="C:nucleus"/>
    <property type="evidence" value="ECO:0007669"/>
    <property type="project" value="UniProtKB-SubCell"/>
</dbReference>
<dbReference type="FunFam" id="1.10.10.10:FF:000027">
    <property type="entry name" value="Heat shock transcription factor 1"/>
    <property type="match status" value="1"/>
</dbReference>
<dbReference type="OrthoDB" id="60033at2759"/>
<dbReference type="Pfam" id="PF06546">
    <property type="entry name" value="Vert_HS_TF"/>
    <property type="match status" value="1"/>
</dbReference>
<dbReference type="AlphaFoldDB" id="A0A6P3Y0V9"/>
<evidence type="ECO:0000256" key="6">
    <source>
        <dbReference type="ARBA" id="ARBA00023159"/>
    </source>
</evidence>
<evidence type="ECO:0000256" key="1">
    <source>
        <dbReference type="ARBA" id="ARBA00004123"/>
    </source>
</evidence>
<dbReference type="SUPFAM" id="SSF46785">
    <property type="entry name" value="Winged helix' DNA-binding domain"/>
    <property type="match status" value="1"/>
</dbReference>
<sequence>MNKVAKAAKSVSPDGEASTSQPHGNVAMFVAKLWAIVNMPETNNLICWSASGKSFIIKDSARFAKELLPHYYKHNHMASFVRQLNMYGFHKKASVEQGGLKCDKDEMEFAHPHFCKGHNYTLPQIKRKIAHNKIQNQDIKEPSAPDLVSSVLTDVKTMRARQDEFEKLLNTVKHENTTLWRELMILSQKNMQQHKLINKLIHFLVTLVQSRRNGLTVKRRLYHPLMIDNSSPPRRKSKLAEPQTSPTGPVIHELDASEPGLASEYIDSDMLESEDPAVQSPGSTDGYTKLEVPVDDDSEESIHLITHPEYSEASEIKIPGPSDADEIETSGQFEADEIGISDSLEADEIEMLDSSEVHVIQEVLDKETRWKTKVPVKILIPPLENGEKPREELHLLEMPVSEETPMNVAILNDETIGSKPVPVATVRSSKLMAMAANMKNCQQNIDQEIDMEPSVDVDVDDDTSDNDTFNSGNFGDALIQVPDVCNNHKTRNNVSNRINVGRRPSKINESSSHIYNGKSVLKSNSNRNRYKENAAVKSPREENDSCNVASTSKDLSLSCVNSSGVAETNYRDTLCSYLETMENNLEGFRERLNGDGYSIDANTILELLNSDDAISFAIPDLPPDLPSELLLNSELNPEENCKKVEENHIQNPESLSGLNRGELMTYNSSNVLDLDDIFLNGNPSSSLATPETTNVTADLTFDPDSLNEEDDKIPLFNLDNFQNNDMDSRL</sequence>
<keyword evidence="4" id="KW-0346">Stress response</keyword>
<evidence type="ECO:0000256" key="2">
    <source>
        <dbReference type="ARBA" id="ARBA00006403"/>
    </source>
</evidence>
<evidence type="ECO:0000256" key="8">
    <source>
        <dbReference type="ARBA" id="ARBA00023242"/>
    </source>
</evidence>
<comment type="subcellular location">
    <subcellularLocation>
        <location evidence="1">Nucleus</location>
    </subcellularLocation>
</comment>
<dbReference type="KEGG" id="dqu:106749473"/>
<evidence type="ECO:0000256" key="9">
    <source>
        <dbReference type="RuleBase" id="RU004020"/>
    </source>
</evidence>
<evidence type="ECO:0000256" key="7">
    <source>
        <dbReference type="ARBA" id="ARBA00023163"/>
    </source>
</evidence>
<dbReference type="PANTHER" id="PTHR10015">
    <property type="entry name" value="HEAT SHOCK TRANSCRIPTION FACTOR"/>
    <property type="match status" value="1"/>
</dbReference>
<keyword evidence="6" id="KW-0010">Activator</keyword>
<evidence type="ECO:0000256" key="3">
    <source>
        <dbReference type="ARBA" id="ARBA00023015"/>
    </source>
</evidence>
<feature type="region of interest" description="Disordered" evidence="10">
    <location>
        <begin position="502"/>
        <end position="548"/>
    </location>
</feature>
<accession>A0A6P3Y0V9</accession>
<reference evidence="13" key="1">
    <citation type="submission" date="2025-08" db="UniProtKB">
        <authorList>
            <consortium name="RefSeq"/>
        </authorList>
    </citation>
    <scope>IDENTIFICATION</scope>
</reference>
<evidence type="ECO:0000256" key="4">
    <source>
        <dbReference type="ARBA" id="ARBA00023016"/>
    </source>
</evidence>
<organism evidence="12 13">
    <name type="scientific">Dinoponera quadriceps</name>
    <name type="common">South American ant</name>
    <dbReference type="NCBI Taxonomy" id="609295"/>
    <lineage>
        <taxon>Eukaryota</taxon>
        <taxon>Metazoa</taxon>
        <taxon>Ecdysozoa</taxon>
        <taxon>Arthropoda</taxon>
        <taxon>Hexapoda</taxon>
        <taxon>Insecta</taxon>
        <taxon>Pterygota</taxon>
        <taxon>Neoptera</taxon>
        <taxon>Endopterygota</taxon>
        <taxon>Hymenoptera</taxon>
        <taxon>Apocrita</taxon>
        <taxon>Aculeata</taxon>
        <taxon>Formicoidea</taxon>
        <taxon>Formicidae</taxon>
        <taxon>Ponerinae</taxon>
        <taxon>Ponerini</taxon>
        <taxon>Dinoponera</taxon>
    </lineage>
</organism>